<dbReference type="EMBL" id="MCFD01000006">
    <property type="protein sequence ID" value="ORX69865.1"/>
    <property type="molecule type" value="Genomic_DNA"/>
</dbReference>
<dbReference type="GO" id="GO:0005634">
    <property type="term" value="C:nucleus"/>
    <property type="evidence" value="ECO:0007669"/>
    <property type="project" value="UniProtKB-SubCell"/>
</dbReference>
<feature type="region of interest" description="Disordered" evidence="5">
    <location>
        <begin position="1"/>
        <end position="65"/>
    </location>
</feature>
<dbReference type="InterPro" id="IPR024861">
    <property type="entry name" value="Donson"/>
</dbReference>
<feature type="compositionally biased region" description="Basic residues" evidence="5">
    <location>
        <begin position="12"/>
        <end position="28"/>
    </location>
</feature>
<feature type="region of interest" description="Disordered" evidence="5">
    <location>
        <begin position="185"/>
        <end position="219"/>
    </location>
</feature>
<accession>A0A1Y1W8Z0</accession>
<comment type="caution">
    <text evidence="6">The sequence shown here is derived from an EMBL/GenBank/DDBJ whole genome shotgun (WGS) entry which is preliminary data.</text>
</comment>
<evidence type="ECO:0000256" key="4">
    <source>
        <dbReference type="ARBA" id="ARBA00025806"/>
    </source>
</evidence>
<organism evidence="6 7">
    <name type="scientific">Linderina pennispora</name>
    <dbReference type="NCBI Taxonomy" id="61395"/>
    <lineage>
        <taxon>Eukaryota</taxon>
        <taxon>Fungi</taxon>
        <taxon>Fungi incertae sedis</taxon>
        <taxon>Zoopagomycota</taxon>
        <taxon>Kickxellomycotina</taxon>
        <taxon>Kickxellomycetes</taxon>
        <taxon>Kickxellales</taxon>
        <taxon>Kickxellaceae</taxon>
        <taxon>Linderina</taxon>
    </lineage>
</organism>
<evidence type="ECO:0000256" key="5">
    <source>
        <dbReference type="SAM" id="MobiDB-lite"/>
    </source>
</evidence>
<name>A0A1Y1W8Z0_9FUNG</name>
<feature type="region of interest" description="Disordered" evidence="5">
    <location>
        <begin position="137"/>
        <end position="156"/>
    </location>
</feature>
<gene>
    <name evidence="6" type="ORF">DL89DRAFT_148520</name>
</gene>
<dbReference type="PANTHER" id="PTHR12972:SF0">
    <property type="entry name" value="PROTEIN DOWNSTREAM NEIGHBOR OF SON"/>
    <property type="match status" value="1"/>
</dbReference>
<reference evidence="6 7" key="1">
    <citation type="submission" date="2016-07" db="EMBL/GenBank/DDBJ databases">
        <title>Pervasive Adenine N6-methylation of Active Genes in Fungi.</title>
        <authorList>
            <consortium name="DOE Joint Genome Institute"/>
            <person name="Mondo S.J."/>
            <person name="Dannebaum R.O."/>
            <person name="Kuo R.C."/>
            <person name="Labutti K."/>
            <person name="Haridas S."/>
            <person name="Kuo A."/>
            <person name="Salamov A."/>
            <person name="Ahrendt S.R."/>
            <person name="Lipzen A."/>
            <person name="Sullivan W."/>
            <person name="Andreopoulos W.B."/>
            <person name="Clum A."/>
            <person name="Lindquist E."/>
            <person name="Daum C."/>
            <person name="Ramamoorthy G.K."/>
            <person name="Gryganskyi A."/>
            <person name="Culley D."/>
            <person name="Magnuson J.K."/>
            <person name="James T.Y."/>
            <person name="O'Malley M.A."/>
            <person name="Stajich J.E."/>
            <person name="Spatafora J.W."/>
            <person name="Visel A."/>
            <person name="Grigoriev I.V."/>
        </authorList>
    </citation>
    <scope>NUCLEOTIDE SEQUENCE [LARGE SCALE GENOMIC DNA]</scope>
    <source>
        <strain evidence="6 7">ATCC 12442</strain>
    </source>
</reference>
<comment type="subcellular location">
    <subcellularLocation>
        <location evidence="1">Nucleus</location>
    </subcellularLocation>
</comment>
<keyword evidence="3" id="KW-0539">Nucleus</keyword>
<dbReference type="GeneID" id="63800153"/>
<dbReference type="OrthoDB" id="534063at2759"/>
<keyword evidence="7" id="KW-1185">Reference proteome</keyword>
<feature type="compositionally biased region" description="Acidic residues" evidence="5">
    <location>
        <begin position="139"/>
        <end position="149"/>
    </location>
</feature>
<feature type="compositionally biased region" description="Polar residues" evidence="5">
    <location>
        <begin position="199"/>
        <end position="212"/>
    </location>
</feature>
<dbReference type="AlphaFoldDB" id="A0A1Y1W8Z0"/>
<evidence type="ECO:0000256" key="2">
    <source>
        <dbReference type="ARBA" id="ARBA00022473"/>
    </source>
</evidence>
<dbReference type="GO" id="GO:0033260">
    <property type="term" value="P:nuclear DNA replication"/>
    <property type="evidence" value="ECO:0007669"/>
    <property type="project" value="TreeGrafter"/>
</dbReference>
<protein>
    <submittedName>
        <fullName evidence="6">Uncharacterized protein</fullName>
    </submittedName>
</protein>
<evidence type="ECO:0000256" key="3">
    <source>
        <dbReference type="ARBA" id="ARBA00023242"/>
    </source>
</evidence>
<dbReference type="PANTHER" id="PTHR12972">
    <property type="entry name" value="DOWNSTREAM NEIGHBOR OF SON"/>
    <property type="match status" value="1"/>
</dbReference>
<evidence type="ECO:0000256" key="1">
    <source>
        <dbReference type="ARBA" id="ARBA00004123"/>
    </source>
</evidence>
<evidence type="ECO:0000313" key="7">
    <source>
        <dbReference type="Proteomes" id="UP000193922"/>
    </source>
</evidence>
<sequence length="549" mass="59546">MSSTSLADLKRKQQLRKQQQHKQNKRKREAATATAAVVPSQSTLDNHFHRSASTGHSSSSLPKRRDKLHNHFQRATSLNLASSILAAAPETKAPFATAPPKLKQNPFDIINELEAEENGLILASELGNIVVVGASGDLSDSEDDGDEGADPALDPVALGSDEEMFENDPSLYKVSTRSLPLHSSTLIRQTPLGDDVNSKSRGMNSTSRQSSHPAARSDLALSHTEKYSSDKPLQTLSLRTHVSASSSHPLKELERLKDDGSLLSMTSLCSSGSAPLNLLADALVYWEIIGATDPRQQGTLEQRPSASIASAGQIQQAFVSLFRLQLEAPAKYPFIYLQTRDYTAVFRMNILPDTSGTYRRDAIVSQSSLGLRKTLHAEGVEFSVPLAPKTQDWSEIPGAISTGTDTHFLRTTLFDKTWKSALLITDPASVNGLFSHLYSLPLGAAKIFASGPFLNATMRRQTVRISSVVSYEDGVEKILNKLDINGVILPNMWNTILTSLAEVIADGFHATSKESADTASLTMLITAGQNNAAARRRGVTFADGKYTYS</sequence>
<proteinExistence type="inferred from homology"/>
<feature type="compositionally biased region" description="Low complexity" evidence="5">
    <location>
        <begin position="51"/>
        <end position="60"/>
    </location>
</feature>
<evidence type="ECO:0000313" key="6">
    <source>
        <dbReference type="EMBL" id="ORX69865.1"/>
    </source>
</evidence>
<dbReference type="RefSeq" id="XP_040743503.1">
    <property type="nucleotide sequence ID" value="XM_040883505.1"/>
</dbReference>
<comment type="similarity">
    <text evidence="4">Belongs to the DONSON family.</text>
</comment>
<keyword evidence="2" id="KW-0217">Developmental protein</keyword>
<dbReference type="Proteomes" id="UP000193922">
    <property type="component" value="Unassembled WGS sequence"/>
</dbReference>